<keyword evidence="4" id="KW-1185">Reference proteome</keyword>
<dbReference type="Proteomes" id="UP001642409">
    <property type="component" value="Unassembled WGS sequence"/>
</dbReference>
<evidence type="ECO:0000256" key="2">
    <source>
        <dbReference type="SAM" id="MobiDB-lite"/>
    </source>
</evidence>
<evidence type="ECO:0000313" key="3">
    <source>
        <dbReference type="EMBL" id="CAL6011432.1"/>
    </source>
</evidence>
<accession>A0ABP1IAB9</accession>
<dbReference type="PANTHER" id="PTHR34360:SF1">
    <property type="entry name" value="OS08G0519400 PROTEIN"/>
    <property type="match status" value="1"/>
</dbReference>
<protein>
    <submittedName>
        <fullName evidence="3">Uncharacterized protein</fullName>
    </submittedName>
</protein>
<proteinExistence type="predicted"/>
<evidence type="ECO:0000256" key="1">
    <source>
        <dbReference type="SAM" id="Coils"/>
    </source>
</evidence>
<dbReference type="EMBL" id="CAXDID020000064">
    <property type="protein sequence ID" value="CAL6011432.1"/>
    <property type="molecule type" value="Genomic_DNA"/>
</dbReference>
<organism evidence="3 4">
    <name type="scientific">Hexamita inflata</name>
    <dbReference type="NCBI Taxonomy" id="28002"/>
    <lineage>
        <taxon>Eukaryota</taxon>
        <taxon>Metamonada</taxon>
        <taxon>Diplomonadida</taxon>
        <taxon>Hexamitidae</taxon>
        <taxon>Hexamitinae</taxon>
        <taxon>Hexamita</taxon>
    </lineage>
</organism>
<feature type="compositionally biased region" description="Basic and acidic residues" evidence="2">
    <location>
        <begin position="1035"/>
        <end position="1055"/>
    </location>
</feature>
<gene>
    <name evidence="3" type="ORF">HINF_LOCUS22810</name>
</gene>
<reference evidence="3 4" key="1">
    <citation type="submission" date="2024-07" db="EMBL/GenBank/DDBJ databases">
        <authorList>
            <person name="Akdeniz Z."/>
        </authorList>
    </citation>
    <scope>NUCLEOTIDE SEQUENCE [LARGE SCALE GENOMIC DNA]</scope>
</reference>
<feature type="coiled-coil region" evidence="1">
    <location>
        <begin position="187"/>
        <end position="277"/>
    </location>
</feature>
<dbReference type="PANTHER" id="PTHR34360">
    <property type="entry name" value="OS08G0519400 PROTEIN"/>
    <property type="match status" value="1"/>
</dbReference>
<feature type="compositionally biased region" description="Pro residues" evidence="2">
    <location>
        <begin position="1080"/>
        <end position="1107"/>
    </location>
</feature>
<keyword evidence="1" id="KW-0175">Coiled coil</keyword>
<comment type="caution">
    <text evidence="3">The sequence shown here is derived from an EMBL/GenBank/DDBJ whole genome shotgun (WGS) entry which is preliminary data.</text>
</comment>
<name>A0ABP1IAB9_9EUKA</name>
<feature type="region of interest" description="Disordered" evidence="2">
    <location>
        <begin position="976"/>
        <end position="1055"/>
    </location>
</feature>
<evidence type="ECO:0000313" key="4">
    <source>
        <dbReference type="Proteomes" id="UP001642409"/>
    </source>
</evidence>
<feature type="region of interest" description="Disordered" evidence="2">
    <location>
        <begin position="1077"/>
        <end position="1126"/>
    </location>
</feature>
<sequence>MSKTRKNRYSGNIQAQNNQLDEFDQLEQINALTEHEMNLDCAHSATDNAISKIDDMQHEATEQIPAVDSDIRNSFSNTLQPQCNEIPTYVKKFEMSQNDTDLIDDKMLNSQAVPLPDNQDQTEMADNQESSRMVTNQILRSKPVCDKCGSSINQPIKVCMNCIEQATKIACQKCGCEQNSIICAMCLQQIEENIAEKNNEIVQLHDQISMKDDNITQLEHKVESLTNKLSQQSQETINIAAKAEETKQQLAQVNQSVQSLLKQNKELNTKIQTYQKDPQKRLKITRATRKKFFTQQQFDDSFGEMFPLLPTTVADDLYQILQEYINQERTQFEQLNKVQPVNNVLKLELPSYKLLTLLALRFRLIVSCEDLSNYNPTADLVELLLQDLNDDADFEKIKDLNYKNCGQIKLLLASGKKQEAVKLAVQSKYYDIALFLSGSSSEVSEQFKTEFESFMQTEIFSLSGKSKNAFHQLAGLLINYNTFERSVFIEQCLDLIKLEPNLRQIIFIVTGVPLIYQTQFQYISLHEQPKLAQSTFNSLLLKLSKQYKTPNIEEFRFSEMYEYTFARQNALTNSPVIRPKPEQFIQFIKEENEFQIEQVLQISQKLSFLSFFPHLSVFKGAACGIGRKLCPGNADITMMLLLYLEHCARQCQFLIQYSQENVADEEDVDDASTINVSELPFKFTKLNVTFPAAAMSQGQFGQFAKFVFSFRKELRALNLAQIEDVNAEFAESEALNEEQVRKFLGEEMIFFTSMDNRSESDGLGMNEDFNDDFEFNKVEIPAKPAQKPTQIFQQPIQQVTQPIQQTQPVQQVQQVVQPIQNNQVEAKIVNEPKQPSNLKKTQFADKDVFDIPVIPVVQPEMNISYQQHPQPQAPEILMATPTQPLFSTGFTAQNDFNLPVDVPKPKQAPKPEIPFIPVEEPDLQIEQLNTQKAQPRAQFTDPFAVVLETPPKQQKQNTDPFAVPFQEVAAKTNPFEIPMIPQPPQQAARTPQKIPAPIQEEFPPAVSDDEDPFTSPGQNPFAPKNAPKQTPKQNENSKKNAKKEEEVIYKAKLEDVKPVSKKYSDKYKRWVEVDAKGNEIPPPALDVPPPPPAIPQQPDMFVPPPPTGTTTDSRKPNRGRYMSAMQ</sequence>